<organism evidence="7 8">
    <name type="scientific">Martelella mediterranea DSM 17316</name>
    <dbReference type="NCBI Taxonomy" id="1122214"/>
    <lineage>
        <taxon>Bacteria</taxon>
        <taxon>Pseudomonadati</taxon>
        <taxon>Pseudomonadota</taxon>
        <taxon>Alphaproteobacteria</taxon>
        <taxon>Hyphomicrobiales</taxon>
        <taxon>Aurantimonadaceae</taxon>
        <taxon>Martelella</taxon>
    </lineage>
</organism>
<accession>A0A1U9Z0S4</accession>
<dbReference type="InterPro" id="IPR000847">
    <property type="entry name" value="LysR_HTH_N"/>
</dbReference>
<dbReference type="SUPFAM" id="SSF46785">
    <property type="entry name" value="Winged helix' DNA-binding domain"/>
    <property type="match status" value="1"/>
</dbReference>
<dbReference type="OrthoDB" id="8479357at2"/>
<evidence type="ECO:0000256" key="4">
    <source>
        <dbReference type="ARBA" id="ARBA00023163"/>
    </source>
</evidence>
<dbReference type="Pfam" id="PF00126">
    <property type="entry name" value="HTH_1"/>
    <property type="match status" value="1"/>
</dbReference>
<dbReference type="eggNOG" id="COG0583">
    <property type="taxonomic scope" value="Bacteria"/>
</dbReference>
<evidence type="ECO:0000256" key="3">
    <source>
        <dbReference type="ARBA" id="ARBA00023125"/>
    </source>
</evidence>
<dbReference type="InterPro" id="IPR005119">
    <property type="entry name" value="LysR_subst-bd"/>
</dbReference>
<protein>
    <submittedName>
        <fullName evidence="7">CysJI operon transcriptional activator</fullName>
    </submittedName>
</protein>
<comment type="similarity">
    <text evidence="1">Belongs to the LysR transcriptional regulatory family.</text>
</comment>
<feature type="compositionally biased region" description="Pro residues" evidence="5">
    <location>
        <begin position="309"/>
        <end position="319"/>
    </location>
</feature>
<evidence type="ECO:0000313" key="7">
    <source>
        <dbReference type="EMBL" id="AQZ51202.1"/>
    </source>
</evidence>
<feature type="domain" description="HTH lysR-type" evidence="6">
    <location>
        <begin position="1"/>
        <end position="58"/>
    </location>
</feature>
<dbReference type="Pfam" id="PF03466">
    <property type="entry name" value="LysR_substrate"/>
    <property type="match status" value="1"/>
</dbReference>
<evidence type="ECO:0000256" key="2">
    <source>
        <dbReference type="ARBA" id="ARBA00023015"/>
    </source>
</evidence>
<dbReference type="AlphaFoldDB" id="A0A1U9Z0S4"/>
<keyword evidence="4" id="KW-0804">Transcription</keyword>
<dbReference type="KEGG" id="mmed:Mame_01860"/>
<keyword evidence="8" id="KW-1185">Reference proteome</keyword>
<dbReference type="InterPro" id="IPR036390">
    <property type="entry name" value="WH_DNA-bd_sf"/>
</dbReference>
<dbReference type="InterPro" id="IPR036388">
    <property type="entry name" value="WH-like_DNA-bd_sf"/>
</dbReference>
<dbReference type="InterPro" id="IPR050950">
    <property type="entry name" value="HTH-type_LysR_regulators"/>
</dbReference>
<feature type="region of interest" description="Disordered" evidence="5">
    <location>
        <begin position="305"/>
        <end position="332"/>
    </location>
</feature>
<keyword evidence="3" id="KW-0238">DNA-binding</keyword>
<evidence type="ECO:0000256" key="5">
    <source>
        <dbReference type="SAM" id="MobiDB-lite"/>
    </source>
</evidence>
<dbReference type="PANTHER" id="PTHR30419:SF8">
    <property type="entry name" value="NITROGEN ASSIMILATION TRANSCRIPTIONAL ACTIVATOR-RELATED"/>
    <property type="match status" value="1"/>
</dbReference>
<gene>
    <name evidence="7" type="primary">cysL_2</name>
    <name evidence="7" type="ORF">Mame_01860</name>
</gene>
<evidence type="ECO:0000313" key="8">
    <source>
        <dbReference type="Proteomes" id="UP000191135"/>
    </source>
</evidence>
<evidence type="ECO:0000256" key="1">
    <source>
        <dbReference type="ARBA" id="ARBA00009437"/>
    </source>
</evidence>
<proteinExistence type="inferred from homology"/>
<keyword evidence="2" id="KW-0805">Transcription regulation</keyword>
<dbReference type="GO" id="GO:0003700">
    <property type="term" value="F:DNA-binding transcription factor activity"/>
    <property type="evidence" value="ECO:0007669"/>
    <property type="project" value="InterPro"/>
</dbReference>
<dbReference type="EMBL" id="CP020330">
    <property type="protein sequence ID" value="AQZ51202.1"/>
    <property type="molecule type" value="Genomic_DNA"/>
</dbReference>
<dbReference type="PROSITE" id="PS50931">
    <property type="entry name" value="HTH_LYSR"/>
    <property type="match status" value="1"/>
</dbReference>
<dbReference type="FunFam" id="1.10.10.10:FF:000001">
    <property type="entry name" value="LysR family transcriptional regulator"/>
    <property type="match status" value="1"/>
</dbReference>
<dbReference type="PANTHER" id="PTHR30419">
    <property type="entry name" value="HTH-TYPE TRANSCRIPTIONAL REGULATOR YBHD"/>
    <property type="match status" value="1"/>
</dbReference>
<dbReference type="GO" id="GO:0003677">
    <property type="term" value="F:DNA binding"/>
    <property type="evidence" value="ECO:0007669"/>
    <property type="project" value="UniProtKB-KW"/>
</dbReference>
<dbReference type="PRINTS" id="PR00039">
    <property type="entry name" value="HTHLYSR"/>
</dbReference>
<evidence type="ECO:0000259" key="6">
    <source>
        <dbReference type="PROSITE" id="PS50931"/>
    </source>
</evidence>
<name>A0A1U9Z0S4_9HYPH</name>
<dbReference type="RefSeq" id="WP_018062935.1">
    <property type="nucleotide sequence ID" value="NZ_AQWH01000001.1"/>
</dbReference>
<reference evidence="7 8" key="1">
    <citation type="submission" date="2017-03" db="EMBL/GenBank/DDBJ databases">
        <title>Foreign affairs: Plasmid Transfer between Roseobacters and Rhizobia.</title>
        <authorList>
            <person name="Bartling P."/>
            <person name="Bunk B."/>
            <person name="Overmann J."/>
            <person name="Brinkmann H."/>
            <person name="Petersen J."/>
        </authorList>
    </citation>
    <scope>NUCLEOTIDE SEQUENCE [LARGE SCALE GENOMIC DNA]</scope>
    <source>
        <strain evidence="7 8">MACL11</strain>
    </source>
</reference>
<dbReference type="GO" id="GO:0005829">
    <property type="term" value="C:cytosol"/>
    <property type="evidence" value="ECO:0007669"/>
    <property type="project" value="TreeGrafter"/>
</dbReference>
<dbReference type="STRING" id="1122214.Mame_01860"/>
<dbReference type="Gene3D" id="1.10.10.10">
    <property type="entry name" value="Winged helix-like DNA-binding domain superfamily/Winged helix DNA-binding domain"/>
    <property type="match status" value="1"/>
</dbReference>
<sequence length="332" mass="36001">MKLKNLNTFIEIAQAGSLSKAAGSLGIAQPALSQLVANLEHQLGATLFHRRTTGMELTPAGEMFLKYAKKISSDLEQARLDVKHASQVPAGEVSVVIAAAIANLLAPELMMRAEALFPDVKITVRRAMSYPAAQLIREGQVDVGIVPGAKSMSNVKAELAYIDEMIFAGGIGTPLDQPGPISFAEACRAPLVLPSQGHLTHRTIDQVAFDRGLHLNLRTRQDSSSLLRKLLACGYAYTIMPRAGMLEGVREGKLFIRQIPDLPLTRQMFVITSTDRPNSAAVRAVRTLLWQQLERLSAEGIVPSLVPREPSPNDYPIPAPVTEDASVRARTI</sequence>
<dbReference type="Gene3D" id="3.40.190.290">
    <property type="match status" value="1"/>
</dbReference>
<dbReference type="SUPFAM" id="SSF53850">
    <property type="entry name" value="Periplasmic binding protein-like II"/>
    <property type="match status" value="1"/>
</dbReference>
<dbReference type="Proteomes" id="UP000191135">
    <property type="component" value="Chromosome"/>
</dbReference>